<name>A0A6J8AAG8_MYTCO</name>
<dbReference type="EMBL" id="CACVKT020000962">
    <property type="protein sequence ID" value="CAC5364270.1"/>
    <property type="molecule type" value="Genomic_DNA"/>
</dbReference>
<keyword evidence="2" id="KW-1185">Reference proteome</keyword>
<evidence type="ECO:0000313" key="1">
    <source>
        <dbReference type="EMBL" id="CAC5364270.1"/>
    </source>
</evidence>
<dbReference type="AlphaFoldDB" id="A0A6J8AAG8"/>
<accession>A0A6J8AAG8</accession>
<proteinExistence type="predicted"/>
<sequence>MDAILDHYKILALTILICPLLVTCRDYIIRLLENLDKSREVAVEILKERKQKMVTKANRRTHDIQIRCRRYCVHISTSCNSRNASKFMRPWIGQYYITQKLSDIHVKIRRKSDGKLVKNRVHVNRLEHGFLWHDRPQDPEPPANVDATELAFLADEEIPPNFVDNTEIPQVVDNMSQNGDPQNNSISEKLYEVEKILRKNLLMVNGITE</sequence>
<reference evidence="1 2" key="1">
    <citation type="submission" date="2020-06" db="EMBL/GenBank/DDBJ databases">
        <authorList>
            <person name="Li R."/>
            <person name="Bekaert M."/>
        </authorList>
    </citation>
    <scope>NUCLEOTIDE SEQUENCE [LARGE SCALE GENOMIC DNA]</scope>
    <source>
        <strain evidence="2">wild</strain>
    </source>
</reference>
<gene>
    <name evidence="1" type="ORF">MCOR_5378</name>
</gene>
<organism evidence="1 2">
    <name type="scientific">Mytilus coruscus</name>
    <name type="common">Sea mussel</name>
    <dbReference type="NCBI Taxonomy" id="42192"/>
    <lineage>
        <taxon>Eukaryota</taxon>
        <taxon>Metazoa</taxon>
        <taxon>Spiralia</taxon>
        <taxon>Lophotrochozoa</taxon>
        <taxon>Mollusca</taxon>
        <taxon>Bivalvia</taxon>
        <taxon>Autobranchia</taxon>
        <taxon>Pteriomorphia</taxon>
        <taxon>Mytilida</taxon>
        <taxon>Mytiloidea</taxon>
        <taxon>Mytilidae</taxon>
        <taxon>Mytilinae</taxon>
        <taxon>Mytilus</taxon>
    </lineage>
</organism>
<protein>
    <submittedName>
        <fullName evidence="1">Uncharacterized protein</fullName>
    </submittedName>
</protein>
<dbReference type="Proteomes" id="UP000507470">
    <property type="component" value="Unassembled WGS sequence"/>
</dbReference>
<evidence type="ECO:0000313" key="2">
    <source>
        <dbReference type="Proteomes" id="UP000507470"/>
    </source>
</evidence>